<protein>
    <submittedName>
        <fullName evidence="1">Uncharacterized protein</fullName>
    </submittedName>
</protein>
<dbReference type="AlphaFoldDB" id="X1MQ36"/>
<name>X1MQ36_9ZZZZ</name>
<dbReference type="EMBL" id="BARV01012830">
    <property type="protein sequence ID" value="GAI08454.1"/>
    <property type="molecule type" value="Genomic_DNA"/>
</dbReference>
<reference evidence="1" key="1">
    <citation type="journal article" date="2014" name="Front. Microbiol.">
        <title>High frequency of phylogenetically diverse reductive dehalogenase-homologous genes in deep subseafloor sedimentary metagenomes.</title>
        <authorList>
            <person name="Kawai M."/>
            <person name="Futagami T."/>
            <person name="Toyoda A."/>
            <person name="Takaki Y."/>
            <person name="Nishi S."/>
            <person name="Hori S."/>
            <person name="Arai W."/>
            <person name="Tsubouchi T."/>
            <person name="Morono Y."/>
            <person name="Uchiyama I."/>
            <person name="Ito T."/>
            <person name="Fujiyama A."/>
            <person name="Inagaki F."/>
            <person name="Takami H."/>
        </authorList>
    </citation>
    <scope>NUCLEOTIDE SEQUENCE</scope>
    <source>
        <strain evidence="1">Expedition CK06-06</strain>
    </source>
</reference>
<evidence type="ECO:0000313" key="1">
    <source>
        <dbReference type="EMBL" id="GAI08454.1"/>
    </source>
</evidence>
<organism evidence="1">
    <name type="scientific">marine sediment metagenome</name>
    <dbReference type="NCBI Taxonomy" id="412755"/>
    <lineage>
        <taxon>unclassified sequences</taxon>
        <taxon>metagenomes</taxon>
        <taxon>ecological metagenomes</taxon>
    </lineage>
</organism>
<gene>
    <name evidence="1" type="ORF">S06H3_23553</name>
</gene>
<dbReference type="Gene3D" id="3.40.190.10">
    <property type="entry name" value="Periplasmic binding protein-like II"/>
    <property type="match status" value="1"/>
</dbReference>
<sequence length="63" mass="7062">PDIKKVLDVSWVEPPLAEWGHIRQIYGEMVSEAITGQKSPEDAIRDAAERMRSVLKDAGYPNP</sequence>
<accession>X1MQ36</accession>
<dbReference type="SUPFAM" id="SSF53850">
    <property type="entry name" value="Periplasmic binding protein-like II"/>
    <property type="match status" value="1"/>
</dbReference>
<feature type="non-terminal residue" evidence="1">
    <location>
        <position position="1"/>
    </location>
</feature>
<proteinExistence type="predicted"/>
<comment type="caution">
    <text evidence="1">The sequence shown here is derived from an EMBL/GenBank/DDBJ whole genome shotgun (WGS) entry which is preliminary data.</text>
</comment>